<evidence type="ECO:0000256" key="2">
    <source>
        <dbReference type="ARBA" id="ARBA00022448"/>
    </source>
</evidence>
<dbReference type="GO" id="GO:0005886">
    <property type="term" value="C:plasma membrane"/>
    <property type="evidence" value="ECO:0007669"/>
    <property type="project" value="UniProtKB-SubCell"/>
</dbReference>
<feature type="domain" description="Membrane insertase YidC/Oxa/ALB C-terminal" evidence="11">
    <location>
        <begin position="31"/>
        <end position="234"/>
    </location>
</feature>
<dbReference type="InterPro" id="IPR028055">
    <property type="entry name" value="YidC/Oxa/ALB_C"/>
</dbReference>
<comment type="similarity">
    <text evidence="9">Belongs to the OXA1/ALB3/YidC family.</text>
</comment>
<evidence type="ECO:0000256" key="7">
    <source>
        <dbReference type="ARBA" id="ARBA00023136"/>
    </source>
</evidence>
<feature type="transmembrane region" description="Helical" evidence="10">
    <location>
        <begin position="136"/>
        <end position="160"/>
    </location>
</feature>
<name>A0A1G2QFV0_9BACT</name>
<comment type="caution">
    <text evidence="12">The sequence shown here is derived from an EMBL/GenBank/DDBJ whole genome shotgun (WGS) entry which is preliminary data.</text>
</comment>
<organism evidence="12 13">
    <name type="scientific">Candidatus Vogelbacteria bacterium RIFOXYD1_FULL_44_32</name>
    <dbReference type="NCBI Taxonomy" id="1802438"/>
    <lineage>
        <taxon>Bacteria</taxon>
        <taxon>Candidatus Vogeliibacteriota</taxon>
    </lineage>
</organism>
<gene>
    <name evidence="12" type="ORF">A2571_00730</name>
</gene>
<evidence type="ECO:0000256" key="10">
    <source>
        <dbReference type="SAM" id="Phobius"/>
    </source>
</evidence>
<dbReference type="NCBIfam" id="TIGR03592">
    <property type="entry name" value="yidC_oxa1_cterm"/>
    <property type="match status" value="1"/>
</dbReference>
<accession>A0A1G2QFV0</accession>
<sequence length="244" mass="27903">MISSFFHTILFQPLYNALVFISAVVPGQSVALAIIILTIIIRILLLPLYHKSNHTQRKIKEIEPILKKIKDDHKDDKQEQARKIMELYREHGINPLTSIGLLFIQLPIILALFYVFSRGFQLNLDILYPFVHSPEAINHSVFGLMLITDKSYILALLVGVTQFFQIKLTLPPIEVKAKDQEHSLQANFARSMNMQMRYVMPVIIAVVASQFPVAVALYWLTGNIFGILHEMVVKQRAKLILKNS</sequence>
<dbReference type="GO" id="GO:0032977">
    <property type="term" value="F:membrane insertase activity"/>
    <property type="evidence" value="ECO:0007669"/>
    <property type="project" value="InterPro"/>
</dbReference>
<evidence type="ECO:0000313" key="13">
    <source>
        <dbReference type="Proteomes" id="UP000177043"/>
    </source>
</evidence>
<evidence type="ECO:0000256" key="3">
    <source>
        <dbReference type="ARBA" id="ARBA00022475"/>
    </source>
</evidence>
<dbReference type="Pfam" id="PF02096">
    <property type="entry name" value="60KD_IMP"/>
    <property type="match status" value="1"/>
</dbReference>
<evidence type="ECO:0000256" key="5">
    <source>
        <dbReference type="ARBA" id="ARBA00022927"/>
    </source>
</evidence>
<dbReference type="GO" id="GO:0051205">
    <property type="term" value="P:protein insertion into membrane"/>
    <property type="evidence" value="ECO:0007669"/>
    <property type="project" value="TreeGrafter"/>
</dbReference>
<dbReference type="STRING" id="1802438.A2571_00730"/>
<dbReference type="AlphaFoldDB" id="A0A1G2QFV0"/>
<evidence type="ECO:0000259" key="11">
    <source>
        <dbReference type="Pfam" id="PF02096"/>
    </source>
</evidence>
<dbReference type="GO" id="GO:0015031">
    <property type="term" value="P:protein transport"/>
    <property type="evidence" value="ECO:0007669"/>
    <property type="project" value="UniProtKB-KW"/>
</dbReference>
<evidence type="ECO:0000256" key="8">
    <source>
        <dbReference type="ARBA" id="ARBA00023186"/>
    </source>
</evidence>
<dbReference type="PANTHER" id="PTHR12428:SF65">
    <property type="entry name" value="CYTOCHROME C OXIDASE ASSEMBLY PROTEIN COX18, MITOCHONDRIAL"/>
    <property type="match status" value="1"/>
</dbReference>
<dbReference type="EMBL" id="MHTJ01000002">
    <property type="protein sequence ID" value="OHA58892.1"/>
    <property type="molecule type" value="Genomic_DNA"/>
</dbReference>
<protein>
    <recommendedName>
        <fullName evidence="11">Membrane insertase YidC/Oxa/ALB C-terminal domain-containing protein</fullName>
    </recommendedName>
</protein>
<evidence type="ECO:0000256" key="1">
    <source>
        <dbReference type="ARBA" id="ARBA00004651"/>
    </source>
</evidence>
<dbReference type="InterPro" id="IPR001708">
    <property type="entry name" value="YidC/ALB3/OXA1/COX18"/>
</dbReference>
<comment type="subcellular location">
    <subcellularLocation>
        <location evidence="1">Cell membrane</location>
        <topology evidence="1">Multi-pass membrane protein</topology>
    </subcellularLocation>
    <subcellularLocation>
        <location evidence="9">Membrane</location>
        <topology evidence="9">Multi-pass membrane protein</topology>
    </subcellularLocation>
</comment>
<feature type="transmembrane region" description="Helical" evidence="10">
    <location>
        <begin position="30"/>
        <end position="49"/>
    </location>
</feature>
<evidence type="ECO:0000256" key="6">
    <source>
        <dbReference type="ARBA" id="ARBA00022989"/>
    </source>
</evidence>
<evidence type="ECO:0000313" key="12">
    <source>
        <dbReference type="EMBL" id="OHA58892.1"/>
    </source>
</evidence>
<evidence type="ECO:0000256" key="9">
    <source>
        <dbReference type="RuleBase" id="RU003945"/>
    </source>
</evidence>
<keyword evidence="8" id="KW-0143">Chaperone</keyword>
<evidence type="ECO:0000256" key="4">
    <source>
        <dbReference type="ARBA" id="ARBA00022692"/>
    </source>
</evidence>
<keyword evidence="2" id="KW-0813">Transport</keyword>
<feature type="transmembrane region" description="Helical" evidence="10">
    <location>
        <begin position="198"/>
        <end position="220"/>
    </location>
</feature>
<dbReference type="InterPro" id="IPR047196">
    <property type="entry name" value="YidC_ALB_C"/>
</dbReference>
<proteinExistence type="inferred from homology"/>
<keyword evidence="3" id="KW-1003">Cell membrane</keyword>
<feature type="transmembrane region" description="Helical" evidence="10">
    <location>
        <begin position="92"/>
        <end position="116"/>
    </location>
</feature>
<dbReference type="CDD" id="cd20070">
    <property type="entry name" value="5TM_YidC_Alb3"/>
    <property type="match status" value="1"/>
</dbReference>
<keyword evidence="7 10" id="KW-0472">Membrane</keyword>
<dbReference type="PANTHER" id="PTHR12428">
    <property type="entry name" value="OXA1"/>
    <property type="match status" value="1"/>
</dbReference>
<keyword evidence="6 10" id="KW-1133">Transmembrane helix</keyword>
<keyword evidence="5" id="KW-0653">Protein transport</keyword>
<keyword evidence="4 9" id="KW-0812">Transmembrane</keyword>
<dbReference type="Proteomes" id="UP000177043">
    <property type="component" value="Unassembled WGS sequence"/>
</dbReference>
<reference evidence="12 13" key="1">
    <citation type="journal article" date="2016" name="Nat. Commun.">
        <title>Thousands of microbial genomes shed light on interconnected biogeochemical processes in an aquifer system.</title>
        <authorList>
            <person name="Anantharaman K."/>
            <person name="Brown C.T."/>
            <person name="Hug L.A."/>
            <person name="Sharon I."/>
            <person name="Castelle C.J."/>
            <person name="Probst A.J."/>
            <person name="Thomas B.C."/>
            <person name="Singh A."/>
            <person name="Wilkins M.J."/>
            <person name="Karaoz U."/>
            <person name="Brodie E.L."/>
            <person name="Williams K.H."/>
            <person name="Hubbard S.S."/>
            <person name="Banfield J.F."/>
        </authorList>
    </citation>
    <scope>NUCLEOTIDE SEQUENCE [LARGE SCALE GENOMIC DNA]</scope>
</reference>